<sequence>MSEEAKFTIEVICPCCQARLIVDPERGAVLRHELPPKEAIVTDLRAAVEELKGEAGRREARFKESMEAEKEKGKLLERKFTELLKKAKDEPIARPIRDIDLD</sequence>
<gene>
    <name evidence="1" type="ORF">CLG94_01070</name>
</gene>
<keyword evidence="2" id="KW-1185">Reference proteome</keyword>
<accession>A0A2T4U0Z3</accession>
<comment type="caution">
    <text evidence="1">The sequence shown here is derived from an EMBL/GenBank/DDBJ whole genome shotgun (WGS) entry which is preliminary data.</text>
</comment>
<proteinExistence type="predicted"/>
<reference evidence="2" key="2">
    <citation type="journal article" date="2018" name="Environ. Microbiol.">
        <title>Bloom of a denitrifying methanotroph, 'Candidatus Methylomirabilis limnetica', in a deep stratified lake.</title>
        <authorList>
            <person name="Graf J.S."/>
            <person name="Mayr M.J."/>
            <person name="Marchant H.K."/>
            <person name="Tienken D."/>
            <person name="Hach P.F."/>
            <person name="Brand A."/>
            <person name="Schubert C.J."/>
            <person name="Kuypers M.M."/>
            <person name="Milucka J."/>
        </authorList>
    </citation>
    <scope>NUCLEOTIDE SEQUENCE [LARGE SCALE GENOMIC DNA]</scope>
    <source>
        <strain evidence="2">Zug</strain>
    </source>
</reference>
<dbReference type="EMBL" id="NVQC01000009">
    <property type="protein sequence ID" value="PTL37045.1"/>
    <property type="molecule type" value="Genomic_DNA"/>
</dbReference>
<name>A0A2T4U0Z3_9BACT</name>
<organism evidence="1 2">
    <name type="scientific">Candidatus Methylomirabilis limnetica</name>
    <dbReference type="NCBI Taxonomy" id="2033718"/>
    <lineage>
        <taxon>Bacteria</taxon>
        <taxon>Candidatus Methylomirabilota</taxon>
        <taxon>Candidatus Methylomirabilia</taxon>
        <taxon>Candidatus Methylomirabilales</taxon>
        <taxon>Candidatus Methylomirabilaceae</taxon>
        <taxon>Candidatus Methylomirabilis</taxon>
    </lineage>
</organism>
<dbReference type="OrthoDB" id="9812857at2"/>
<evidence type="ECO:0000313" key="2">
    <source>
        <dbReference type="Proteomes" id="UP000241436"/>
    </source>
</evidence>
<dbReference type="AlphaFoldDB" id="A0A2T4U0Z3"/>
<evidence type="ECO:0000313" key="1">
    <source>
        <dbReference type="EMBL" id="PTL37045.1"/>
    </source>
</evidence>
<dbReference type="Proteomes" id="UP000241436">
    <property type="component" value="Unassembled WGS sequence"/>
</dbReference>
<evidence type="ECO:0008006" key="3">
    <source>
        <dbReference type="Google" id="ProtNLM"/>
    </source>
</evidence>
<reference evidence="1 2" key="1">
    <citation type="submission" date="2017-09" db="EMBL/GenBank/DDBJ databases">
        <title>Bloom of a denitrifying methanotroph, Candidatus Methylomirabilis limnetica, in a deep stratified lake.</title>
        <authorList>
            <person name="Graf J.S."/>
            <person name="Marchant H.K."/>
            <person name="Tienken D."/>
            <person name="Hach P.F."/>
            <person name="Brand A."/>
            <person name="Schubert C.J."/>
            <person name="Kuypers M.M."/>
            <person name="Milucka J."/>
        </authorList>
    </citation>
    <scope>NUCLEOTIDE SEQUENCE [LARGE SCALE GENOMIC DNA]</scope>
    <source>
        <strain evidence="1 2">Zug</strain>
    </source>
</reference>
<protein>
    <recommendedName>
        <fullName evidence="3">2-nitropropane dioxygenase</fullName>
    </recommendedName>
</protein>